<comment type="caution">
    <text evidence="4">The sequence shown here is derived from an EMBL/GenBank/DDBJ whole genome shotgun (WGS) entry which is preliminary data.</text>
</comment>
<dbReference type="InterPro" id="IPR020904">
    <property type="entry name" value="Sc_DH/Rdtase_CS"/>
</dbReference>
<sequence>MSATELVQLDNFSSIFSLRGKVAVVTGGSRGLGLHAASGFLQSGCAKVYLIARTESDVNAAADALNNLSAVGKEPNAQAIPIVGDISKPGECGRVAAEVAKTTDHVDILLANAGATYIAPFDDYTEDEFARVMNVNVNSVFFSIQKFTPLLAAGGTVGDPSRVLMVSSVAGVVIGDVGPYGTYAYAASKAAVVHLMQNLAVELGPRHITVNVVAPGIVPSKMSASLMDRHGGLEEVAKLVPDQKLGAPEDIAGVMVFLSSRAGKHINGATIVLDGGSFLVRGCA</sequence>
<dbReference type="InterPro" id="IPR052178">
    <property type="entry name" value="Sec_Metab_Biosynth_SDR"/>
</dbReference>
<dbReference type="PROSITE" id="PS00061">
    <property type="entry name" value="ADH_SHORT"/>
    <property type="match status" value="1"/>
</dbReference>
<dbReference type="PRINTS" id="PR00081">
    <property type="entry name" value="GDHRDH"/>
</dbReference>
<evidence type="ECO:0000256" key="1">
    <source>
        <dbReference type="ARBA" id="ARBA00006484"/>
    </source>
</evidence>
<evidence type="ECO:0000313" key="4">
    <source>
        <dbReference type="EMBL" id="KAL2838635.1"/>
    </source>
</evidence>
<name>A0ABR4JF13_9EURO</name>
<dbReference type="PRINTS" id="PR00080">
    <property type="entry name" value="SDRFAMILY"/>
</dbReference>
<keyword evidence="5" id="KW-1185">Reference proteome</keyword>
<dbReference type="PANTHER" id="PTHR43618">
    <property type="entry name" value="7-ALPHA-HYDROXYSTEROID DEHYDROGENASE"/>
    <property type="match status" value="1"/>
</dbReference>
<keyword evidence="2" id="KW-0521">NADP</keyword>
<dbReference type="Gene3D" id="3.40.50.720">
    <property type="entry name" value="NAD(P)-binding Rossmann-like Domain"/>
    <property type="match status" value="1"/>
</dbReference>
<dbReference type="EMBL" id="JBFXLU010000143">
    <property type="protein sequence ID" value="KAL2838635.1"/>
    <property type="molecule type" value="Genomic_DNA"/>
</dbReference>
<evidence type="ECO:0000256" key="3">
    <source>
        <dbReference type="ARBA" id="ARBA00023002"/>
    </source>
</evidence>
<reference evidence="4 5" key="1">
    <citation type="submission" date="2024-07" db="EMBL/GenBank/DDBJ databases">
        <title>Section-level genome sequencing and comparative genomics of Aspergillus sections Usti and Cavernicolus.</title>
        <authorList>
            <consortium name="Lawrence Berkeley National Laboratory"/>
            <person name="Nybo J.L."/>
            <person name="Vesth T.C."/>
            <person name="Theobald S."/>
            <person name="Frisvad J.C."/>
            <person name="Larsen T.O."/>
            <person name="Kjaerboelling I."/>
            <person name="Rothschild-Mancinelli K."/>
            <person name="Lyhne E.K."/>
            <person name="Kogle M.E."/>
            <person name="Barry K."/>
            <person name="Clum A."/>
            <person name="Na H."/>
            <person name="Ledsgaard L."/>
            <person name="Lin J."/>
            <person name="Lipzen A."/>
            <person name="Kuo A."/>
            <person name="Riley R."/>
            <person name="Mondo S."/>
            <person name="Labutti K."/>
            <person name="Haridas S."/>
            <person name="Pangalinan J."/>
            <person name="Salamov A.A."/>
            <person name="Simmons B.A."/>
            <person name="Magnuson J.K."/>
            <person name="Chen J."/>
            <person name="Drula E."/>
            <person name="Henrissat B."/>
            <person name="Wiebenga A."/>
            <person name="Lubbers R.J."/>
            <person name="Gomes A.C."/>
            <person name="Makela M.R."/>
            <person name="Stajich J."/>
            <person name="Grigoriev I.V."/>
            <person name="Mortensen U.H."/>
            <person name="De Vries R.P."/>
            <person name="Baker S.E."/>
            <person name="Andersen M.R."/>
        </authorList>
    </citation>
    <scope>NUCLEOTIDE SEQUENCE [LARGE SCALE GENOMIC DNA]</scope>
    <source>
        <strain evidence="4 5">CBS 123904</strain>
    </source>
</reference>
<keyword evidence="3" id="KW-0560">Oxidoreductase</keyword>
<dbReference type="PANTHER" id="PTHR43618:SF12">
    <property type="entry name" value="OXIDOREDUCTASE, SHORT-CHAIN DEHYDROGENASE_REDUCTASE FAMILY (AFU_ORTHOLOGUE AFUA_1G14540)"/>
    <property type="match status" value="1"/>
</dbReference>
<proteinExistence type="inferred from homology"/>
<protein>
    <submittedName>
        <fullName evidence="4">Gluconate 5-dehydrogenase</fullName>
    </submittedName>
</protein>
<dbReference type="InterPro" id="IPR036291">
    <property type="entry name" value="NAD(P)-bd_dom_sf"/>
</dbReference>
<dbReference type="Proteomes" id="UP001610446">
    <property type="component" value="Unassembled WGS sequence"/>
</dbReference>
<comment type="similarity">
    <text evidence="1">Belongs to the short-chain dehydrogenases/reductases (SDR) family.</text>
</comment>
<dbReference type="InterPro" id="IPR002347">
    <property type="entry name" value="SDR_fam"/>
</dbReference>
<gene>
    <name evidence="4" type="ORF">BJY01DRAFT_219889</name>
</gene>
<evidence type="ECO:0000256" key="2">
    <source>
        <dbReference type="ARBA" id="ARBA00022857"/>
    </source>
</evidence>
<accession>A0ABR4JF13</accession>
<evidence type="ECO:0000313" key="5">
    <source>
        <dbReference type="Proteomes" id="UP001610446"/>
    </source>
</evidence>
<dbReference type="Pfam" id="PF13561">
    <property type="entry name" value="adh_short_C2"/>
    <property type="match status" value="1"/>
</dbReference>
<organism evidence="4 5">
    <name type="scientific">Aspergillus pseudoustus</name>
    <dbReference type="NCBI Taxonomy" id="1810923"/>
    <lineage>
        <taxon>Eukaryota</taxon>
        <taxon>Fungi</taxon>
        <taxon>Dikarya</taxon>
        <taxon>Ascomycota</taxon>
        <taxon>Pezizomycotina</taxon>
        <taxon>Eurotiomycetes</taxon>
        <taxon>Eurotiomycetidae</taxon>
        <taxon>Eurotiales</taxon>
        <taxon>Aspergillaceae</taxon>
        <taxon>Aspergillus</taxon>
        <taxon>Aspergillus subgen. Nidulantes</taxon>
    </lineage>
</organism>
<dbReference type="SUPFAM" id="SSF51735">
    <property type="entry name" value="NAD(P)-binding Rossmann-fold domains"/>
    <property type="match status" value="1"/>
</dbReference>